<feature type="transmembrane region" description="Helical" evidence="5">
    <location>
        <begin position="179"/>
        <end position="197"/>
    </location>
</feature>
<comment type="subcellular location">
    <subcellularLocation>
        <location evidence="1">Membrane</location>
        <topology evidence="1">Multi-pass membrane protein</topology>
    </subcellularLocation>
</comment>
<feature type="transmembrane region" description="Helical" evidence="5">
    <location>
        <begin position="102"/>
        <end position="122"/>
    </location>
</feature>
<dbReference type="PROSITE" id="PS50801">
    <property type="entry name" value="STAS"/>
    <property type="match status" value="1"/>
</dbReference>
<evidence type="ECO:0000313" key="7">
    <source>
        <dbReference type="EMBL" id="WAR43041.1"/>
    </source>
</evidence>
<keyword evidence="2 5" id="KW-0812">Transmembrane</keyword>
<dbReference type="Pfam" id="PF00916">
    <property type="entry name" value="Sulfate_transp"/>
    <property type="match status" value="1"/>
</dbReference>
<reference evidence="7" key="1">
    <citation type="submission" date="2022-11" db="EMBL/GenBank/DDBJ databases">
        <title>Methylomonas rapida sp. nov., Carotenoid-Producing Obligate Methanotrophs with High Growth Characteristics and Biotechnological Potential.</title>
        <authorList>
            <person name="Tikhonova E.N."/>
            <person name="Suleimanov R.Z."/>
            <person name="Miroshnikov K."/>
            <person name="Oshkin I.Y."/>
            <person name="Belova S.E."/>
            <person name="Danilova O.V."/>
            <person name="Ashikhmin A."/>
            <person name="Konopkin A."/>
            <person name="But S.Y."/>
            <person name="Khmelenina V.N."/>
            <person name="Kuznetsov N."/>
            <person name="Pimenov N.V."/>
            <person name="Dedysh S.N."/>
        </authorList>
    </citation>
    <scope>NUCLEOTIDE SEQUENCE</scope>
    <source>
        <strain evidence="7">MP1</strain>
    </source>
</reference>
<evidence type="ECO:0000313" key="8">
    <source>
        <dbReference type="Proteomes" id="UP001162780"/>
    </source>
</evidence>
<accession>A0ABY7GF19</accession>
<gene>
    <name evidence="7" type="ORF">NM686_011580</name>
</gene>
<keyword evidence="4 5" id="KW-0472">Membrane</keyword>
<feature type="transmembrane region" description="Helical" evidence="5">
    <location>
        <begin position="272"/>
        <end position="291"/>
    </location>
</feature>
<dbReference type="RefSeq" id="WP_269021747.1">
    <property type="nucleotide sequence ID" value="NZ_CP113517.1"/>
</dbReference>
<evidence type="ECO:0000259" key="6">
    <source>
        <dbReference type="PROSITE" id="PS50801"/>
    </source>
</evidence>
<feature type="transmembrane region" description="Helical" evidence="5">
    <location>
        <begin position="72"/>
        <end position="90"/>
    </location>
</feature>
<dbReference type="InterPro" id="IPR011547">
    <property type="entry name" value="SLC26A/SulP_dom"/>
</dbReference>
<feature type="transmembrane region" description="Helical" evidence="5">
    <location>
        <begin position="312"/>
        <end position="332"/>
    </location>
</feature>
<evidence type="ECO:0000256" key="4">
    <source>
        <dbReference type="ARBA" id="ARBA00023136"/>
    </source>
</evidence>
<feature type="transmembrane region" description="Helical" evidence="5">
    <location>
        <begin position="209"/>
        <end position="226"/>
    </location>
</feature>
<feature type="transmembrane region" description="Helical" evidence="5">
    <location>
        <begin position="30"/>
        <end position="60"/>
    </location>
</feature>
<dbReference type="EMBL" id="CP113517">
    <property type="protein sequence ID" value="WAR43041.1"/>
    <property type="molecule type" value="Genomic_DNA"/>
</dbReference>
<organism evidence="7 8">
    <name type="scientific">Methylomonas rapida</name>
    <dbReference type="NCBI Taxonomy" id="2963939"/>
    <lineage>
        <taxon>Bacteria</taxon>
        <taxon>Pseudomonadati</taxon>
        <taxon>Pseudomonadota</taxon>
        <taxon>Gammaproteobacteria</taxon>
        <taxon>Methylococcales</taxon>
        <taxon>Methylococcaceae</taxon>
        <taxon>Methylomonas</taxon>
    </lineage>
</organism>
<evidence type="ECO:0000256" key="2">
    <source>
        <dbReference type="ARBA" id="ARBA00022692"/>
    </source>
</evidence>
<dbReference type="Proteomes" id="UP001162780">
    <property type="component" value="Chromosome"/>
</dbReference>
<dbReference type="InterPro" id="IPR036513">
    <property type="entry name" value="STAS_dom_sf"/>
</dbReference>
<proteinExistence type="predicted"/>
<dbReference type="InterPro" id="IPR002645">
    <property type="entry name" value="STAS_dom"/>
</dbReference>
<sequence length="550" mass="59365">MKNSTSPNNPSNDTWSQLRRHWEADLSAGFLVFLIALPLCLGVAVASGFPPMAGIISAIVGGLLVSRLNSSCLTITGPAAGLIVVILSSVQNLGQGDMLAGYGYTLAAIVISGLLQIVLGYYQAGRLAVFFPASVVHGMLAAIGIIIIIKQLSMTMGVQIANTPTVLAGITEVIHAQAFYAPKIGMIALLAACILIGWPRLPHPWLKKIPAPMLVIVTGILLGYAFDLTHFQPDPLFKVPANINVDGPFLVSIPDSLFDSFHFPDFSKVASLAFWESVVSITLIGSLESLLSSAAADRLDPQKRYSDLNRDLRALGIGNLVSGILGGLPMITEIVRTSANIDYGAQSGWSNFFHGAFLLLFMLLFPGIIATIPLASLAVLLVYIGFRLASPQAFAKTLDVGKEQLFIFVVTILGVIASNLLVGVFIGIIAKLLIHLSRGVSPRNLLKISYQIEQQDDRFRVTIRGSAVFSNFIALKSALATLPDRHQVIFDLADIYLIDHTVMDFVDAFQADYKERGGHCEIHGLDNHIAYAGHELAARIKYPREIDRAL</sequence>
<feature type="transmembrane region" description="Helical" evidence="5">
    <location>
        <begin position="352"/>
        <end position="384"/>
    </location>
</feature>
<keyword evidence="8" id="KW-1185">Reference proteome</keyword>
<evidence type="ECO:0000256" key="3">
    <source>
        <dbReference type="ARBA" id="ARBA00022989"/>
    </source>
</evidence>
<keyword evidence="3 5" id="KW-1133">Transmembrane helix</keyword>
<protein>
    <submittedName>
        <fullName evidence="7">SulP family inorganic anion transporter</fullName>
    </submittedName>
</protein>
<feature type="transmembrane region" description="Helical" evidence="5">
    <location>
        <begin position="405"/>
        <end position="434"/>
    </location>
</feature>
<evidence type="ECO:0000256" key="1">
    <source>
        <dbReference type="ARBA" id="ARBA00004141"/>
    </source>
</evidence>
<feature type="transmembrane region" description="Helical" evidence="5">
    <location>
        <begin position="129"/>
        <end position="149"/>
    </location>
</feature>
<dbReference type="SUPFAM" id="SSF52091">
    <property type="entry name" value="SpoIIaa-like"/>
    <property type="match status" value="1"/>
</dbReference>
<dbReference type="PANTHER" id="PTHR11814">
    <property type="entry name" value="SULFATE TRANSPORTER"/>
    <property type="match status" value="1"/>
</dbReference>
<name>A0ABY7GF19_9GAMM</name>
<dbReference type="Gene3D" id="3.30.750.24">
    <property type="entry name" value="STAS domain"/>
    <property type="match status" value="1"/>
</dbReference>
<feature type="domain" description="STAS" evidence="6">
    <location>
        <begin position="448"/>
        <end position="550"/>
    </location>
</feature>
<dbReference type="InterPro" id="IPR001902">
    <property type="entry name" value="SLC26A/SulP_fam"/>
</dbReference>
<evidence type="ECO:0000256" key="5">
    <source>
        <dbReference type="SAM" id="Phobius"/>
    </source>
</evidence>